<dbReference type="InterPro" id="IPR015897">
    <property type="entry name" value="CHK_kinase-like"/>
</dbReference>
<organism evidence="2">
    <name type="scientific">Menopon gallinae</name>
    <name type="common">poultry shaft louse</name>
    <dbReference type="NCBI Taxonomy" id="328185"/>
    <lineage>
        <taxon>Eukaryota</taxon>
        <taxon>Metazoa</taxon>
        <taxon>Ecdysozoa</taxon>
        <taxon>Arthropoda</taxon>
        <taxon>Hexapoda</taxon>
        <taxon>Insecta</taxon>
        <taxon>Pterygota</taxon>
        <taxon>Neoptera</taxon>
        <taxon>Paraneoptera</taxon>
        <taxon>Psocodea</taxon>
        <taxon>Troctomorpha</taxon>
        <taxon>Phthiraptera</taxon>
        <taxon>Amblycera</taxon>
        <taxon>Menoponidae</taxon>
        <taxon>Menopon</taxon>
    </lineage>
</organism>
<dbReference type="SMART" id="SM00587">
    <property type="entry name" value="CHK"/>
    <property type="match status" value="1"/>
</dbReference>
<name>A0AAW2I220_9NEOP</name>
<sequence>MSREYWAGCFGRMESERRERFGTGRNLLITPFAGCRSADCSPTTEVAMAANGTDGKLSRDEVEIVVRQCLKSKDFRLVGYQLRPASESPLGFLGDHLKLRTVVERDGSENEERHFFVKAVPSSLPQHTKYALATRAFFKEIELYRTLFADIREAQEKPTKWCPDYFFSRGEELVVVEDLSVEGYYMLPERTLMDEDHIRASLRAMAAMHAGSLVLQEKLRKGAVTSLSPNYKKYRERTDVTLGQLYSHLTYETEVSDIKGHPGNTFMEVGFKSQIPVVDLLEGYTHQEKTKIKEKLPHALRRILPLVKPSDKYQNVFIHGDLWSNNLLFRKGKDGKVQDSIIIDFQLARYAPPAHDIMMFLYLVQDRNFREKKEPELFDYYYEFLSKELSRNGVSAAAVLPKNVFLESCEFYRELGVISSVLYFQLIIASPEAVEKFMESPESYEKIMLIDRSEMIIESFEKDKEYRRRMSEAMKELIQRHILP</sequence>
<dbReference type="Pfam" id="PF02958">
    <property type="entry name" value="EcKL"/>
    <property type="match status" value="1"/>
</dbReference>
<reference evidence="2" key="1">
    <citation type="journal article" date="2024" name="Gigascience">
        <title>Chromosome-level genome of the poultry shaft louse Menopon gallinae provides insight into the host-switching and adaptive evolution of parasitic lice.</title>
        <authorList>
            <person name="Xu Y."/>
            <person name="Ma L."/>
            <person name="Liu S."/>
            <person name="Liang Y."/>
            <person name="Liu Q."/>
            <person name="He Z."/>
            <person name="Tian L."/>
            <person name="Duan Y."/>
            <person name="Cai W."/>
            <person name="Li H."/>
            <person name="Song F."/>
        </authorList>
    </citation>
    <scope>NUCLEOTIDE SEQUENCE</scope>
    <source>
        <strain evidence="2">Cailab_2023a</strain>
    </source>
</reference>
<dbReference type="InterPro" id="IPR011009">
    <property type="entry name" value="Kinase-like_dom_sf"/>
</dbReference>
<dbReference type="SUPFAM" id="SSF56112">
    <property type="entry name" value="Protein kinase-like (PK-like)"/>
    <property type="match status" value="1"/>
</dbReference>
<evidence type="ECO:0000313" key="2">
    <source>
        <dbReference type="EMBL" id="KAL0276417.1"/>
    </source>
</evidence>
<evidence type="ECO:0000259" key="1">
    <source>
        <dbReference type="SMART" id="SM00587"/>
    </source>
</evidence>
<dbReference type="InterPro" id="IPR004119">
    <property type="entry name" value="EcKL"/>
</dbReference>
<dbReference type="PANTHER" id="PTHR11012:SF48">
    <property type="entry name" value="CHK KINASE-LIKE DOMAIN-CONTAINING PROTEIN-RELATED"/>
    <property type="match status" value="1"/>
</dbReference>
<gene>
    <name evidence="2" type="ORF">PYX00_003999</name>
</gene>
<dbReference type="EMBL" id="JARGDH010000002">
    <property type="protein sequence ID" value="KAL0276417.1"/>
    <property type="molecule type" value="Genomic_DNA"/>
</dbReference>
<proteinExistence type="predicted"/>
<comment type="caution">
    <text evidence="2">The sequence shown here is derived from an EMBL/GenBank/DDBJ whole genome shotgun (WGS) entry which is preliminary data.</text>
</comment>
<dbReference type="AlphaFoldDB" id="A0AAW2I220"/>
<accession>A0AAW2I220</accession>
<feature type="domain" description="CHK kinase-like" evidence="1">
    <location>
        <begin position="174"/>
        <end position="391"/>
    </location>
</feature>
<dbReference type="PANTHER" id="PTHR11012">
    <property type="entry name" value="PROTEIN KINASE-LIKE DOMAIN-CONTAINING"/>
    <property type="match status" value="1"/>
</dbReference>
<dbReference type="Gene3D" id="3.90.1200.10">
    <property type="match status" value="1"/>
</dbReference>
<protein>
    <recommendedName>
        <fullName evidence="1">CHK kinase-like domain-containing protein</fullName>
    </recommendedName>
</protein>